<dbReference type="EMBL" id="FSHM01000006">
    <property type="protein sequence ID" value="SIB53125.1"/>
    <property type="molecule type" value="Genomic_DNA"/>
</dbReference>
<evidence type="ECO:0000313" key="1">
    <source>
        <dbReference type="EMBL" id="SIB53125.1"/>
    </source>
</evidence>
<comment type="caution">
    <text evidence="1">The sequence shown here is derived from an EMBL/GenBank/DDBJ whole genome shotgun (WGS) entry which is preliminary data.</text>
</comment>
<gene>
    <name evidence="1" type="ORF">SAMEA2070301_03970</name>
</gene>
<proteinExistence type="predicted"/>
<dbReference type="AlphaFoldDB" id="A0AB38D2U3"/>
<accession>A0AB38D2U3</accession>
<name>A0AB38D2U3_9MYCO</name>
<protein>
    <submittedName>
        <fullName evidence="1">Uncharacterized protein</fullName>
    </submittedName>
</protein>
<dbReference type="Proteomes" id="UP000185210">
    <property type="component" value="Unassembled WGS sequence"/>
</dbReference>
<reference evidence="1 2" key="1">
    <citation type="submission" date="2016-11" db="EMBL/GenBank/DDBJ databases">
        <authorList>
            <consortium name="Pathogen Informatics"/>
        </authorList>
    </citation>
    <scope>NUCLEOTIDE SEQUENCE [LARGE SCALE GENOMIC DNA]</scope>
    <source>
        <strain evidence="1 2">104</strain>
    </source>
</reference>
<sequence>MGDGGEQMPCRGGCCHHPGSDWLCDDCGEGHMSTWSCPCDCHPRHHGHPELEDFVGPGESSCRYAH</sequence>
<organism evidence="1 2">
    <name type="scientific">Mycobacteroides abscessus subsp. abscessus</name>
    <dbReference type="NCBI Taxonomy" id="1185650"/>
    <lineage>
        <taxon>Bacteria</taxon>
        <taxon>Bacillati</taxon>
        <taxon>Actinomycetota</taxon>
        <taxon>Actinomycetes</taxon>
        <taxon>Mycobacteriales</taxon>
        <taxon>Mycobacteriaceae</taxon>
        <taxon>Mycobacteroides</taxon>
        <taxon>Mycobacteroides abscessus</taxon>
    </lineage>
</organism>
<evidence type="ECO:0000313" key="2">
    <source>
        <dbReference type="Proteomes" id="UP000185210"/>
    </source>
</evidence>